<evidence type="ECO:0000313" key="1">
    <source>
        <dbReference type="EMBL" id="MCD8740679.1"/>
    </source>
</evidence>
<dbReference type="RefSeq" id="WP_232177068.1">
    <property type="nucleotide sequence ID" value="NZ_JAJPWV010000002.1"/>
</dbReference>
<gene>
    <name evidence="1" type="ORF">LT679_08725</name>
</gene>
<keyword evidence="2" id="KW-1185">Reference proteome</keyword>
<dbReference type="InterPro" id="IPR013783">
    <property type="entry name" value="Ig-like_fold"/>
</dbReference>
<evidence type="ECO:0000313" key="2">
    <source>
        <dbReference type="Proteomes" id="UP001199919"/>
    </source>
</evidence>
<name>A0ABS8U4E4_9SPHI</name>
<dbReference type="Proteomes" id="UP001199919">
    <property type="component" value="Unassembled WGS sequence"/>
</dbReference>
<dbReference type="Pfam" id="PF13585">
    <property type="entry name" value="CHU_C"/>
    <property type="match status" value="1"/>
</dbReference>
<reference evidence="1 2" key="1">
    <citation type="submission" date="2021-12" db="EMBL/GenBank/DDBJ databases">
        <title>Mucilaginibacter roseus genome.</title>
        <authorList>
            <person name="Ferreira J.R."/>
            <person name="Newman J.D."/>
        </authorList>
    </citation>
    <scope>NUCLEOTIDE SEQUENCE [LARGE SCALE GENOMIC DNA]</scope>
    <source>
        <strain evidence="1 2">LMG 28454</strain>
    </source>
</reference>
<dbReference type="Gene3D" id="2.60.40.10">
    <property type="entry name" value="Immunoglobulins"/>
    <property type="match status" value="1"/>
</dbReference>
<organism evidence="1 2">
    <name type="scientific">Mucilaginibacter roseus</name>
    <dbReference type="NCBI Taxonomy" id="1528868"/>
    <lineage>
        <taxon>Bacteria</taxon>
        <taxon>Pseudomonadati</taxon>
        <taxon>Bacteroidota</taxon>
        <taxon>Sphingobacteriia</taxon>
        <taxon>Sphingobacteriales</taxon>
        <taxon>Sphingobacteriaceae</taxon>
        <taxon>Mucilaginibacter</taxon>
    </lineage>
</organism>
<dbReference type="SUPFAM" id="SSF48726">
    <property type="entry name" value="Immunoglobulin"/>
    <property type="match status" value="1"/>
</dbReference>
<dbReference type="InterPro" id="IPR026341">
    <property type="entry name" value="T9SS_type_B"/>
</dbReference>
<dbReference type="InterPro" id="IPR036179">
    <property type="entry name" value="Ig-like_dom_sf"/>
</dbReference>
<dbReference type="NCBIfam" id="TIGR04131">
    <property type="entry name" value="Bac_Flav_CTERM"/>
    <property type="match status" value="1"/>
</dbReference>
<dbReference type="EMBL" id="JAJPWV010000002">
    <property type="protein sequence ID" value="MCD8740679.1"/>
    <property type="molecule type" value="Genomic_DNA"/>
</dbReference>
<accession>A0ABS8U4E4</accession>
<sequence>MIPELHKSNLIRFFLLMLFCFITLLAHAQQDVEFHLAKRFLEDQNIIKIKRNYGDAFLWILTDNNKVYRINEDHNSAEDFTEKFNLYKAEKFIDIVGIAKDTVFLATPSKVLELKGTDLSVIFEQKDIGQINSLGRRYDNNGINENKVYNGRVIIATDKYTVYYNYLDGTYSGAEGLPYTGQIYESTRRALMCRAIISTSYFNIPYIPASITSYDFSQIHLGYLWTDNYFGDTVKTASYMVQLGYDGLYASNQFWATPNGLFQTSWKFFTADPYINNNKYLSGVNINKVTNIYGFANFRQAQTSEGLVRSNLLVGADDGLYFSNSKYSELYLRPKFTFYECPELKNIKVNDICVNDASNAEINFCEDGVWVATTKGIYLLKPDWGKFLNSQQLNAIRFENQAADVTSITLCGQTQKVIIEGYTGLQYEWYKNGVKLAGQTGNELDVKSPGDFYVELYDPCSGVHIKSNTLKAIQGIAPVLTFNYPDQINICNKQPYRLSINNNAAYKYRWYKDNELTDKTTSSISVTETGKYKVEVSSCPDSWVASKEVQVNFIGLPVATLAADKAIYCQGELARLTINIPLNPKYNIYWLRDGVVVNELTNEKEARTNIAGTYTVNVKSTADAACGQSSQPLQLQFTSAPTFSFNYPDVVRTCAGRAFELKADGNAVYNYRWFKNNIQLNITTNTLPITESGSYRVEASACSGSWVPSKTVQVNVITVPVIRLSANKAAYCDGDNATLFINTSASNDYLIRWWRDGDPLVEATDKISIVTNKAGNYNVTIEGRGVTTCTQVSNMLALAFSPQPTLSIQQVASATLCEGSTVELRALHPANTNGVVTWSSGQTGDVLRVNRSGTYTAELRTPAGCTVSESINVNLLPNPILSIANAELCPYDNESVTLNAPTGYVKYIWNGQPGGASYTANRIGNVSLTVTDFNGCTATQIIKVSNKCDDIKIPNTFTPNGDGINDNWNISGIQGNNAIVVKVYNRNGALVFESAGYPIPWNGTSRGQQLPVGSYYYIISVKNSTQVLSGSVAILR</sequence>
<comment type="caution">
    <text evidence="1">The sequence shown here is derived from an EMBL/GenBank/DDBJ whole genome shotgun (WGS) entry which is preliminary data.</text>
</comment>
<protein>
    <submittedName>
        <fullName evidence="1">Gliding motility-associated C-terminal domain-containing protein</fullName>
    </submittedName>
</protein>
<proteinExistence type="predicted"/>